<dbReference type="Proteomes" id="UP000054549">
    <property type="component" value="Unassembled WGS sequence"/>
</dbReference>
<organism evidence="2 3">
    <name type="scientific">Amanita muscaria (strain Koide BX008)</name>
    <dbReference type="NCBI Taxonomy" id="946122"/>
    <lineage>
        <taxon>Eukaryota</taxon>
        <taxon>Fungi</taxon>
        <taxon>Dikarya</taxon>
        <taxon>Basidiomycota</taxon>
        <taxon>Agaricomycotina</taxon>
        <taxon>Agaricomycetes</taxon>
        <taxon>Agaricomycetidae</taxon>
        <taxon>Agaricales</taxon>
        <taxon>Pluteineae</taxon>
        <taxon>Amanitaceae</taxon>
        <taxon>Amanita</taxon>
    </lineage>
</organism>
<keyword evidence="3" id="KW-1185">Reference proteome</keyword>
<reference evidence="2 3" key="1">
    <citation type="submission" date="2014-04" db="EMBL/GenBank/DDBJ databases">
        <title>Evolutionary Origins and Diversification of the Mycorrhizal Mutualists.</title>
        <authorList>
            <consortium name="DOE Joint Genome Institute"/>
            <consortium name="Mycorrhizal Genomics Consortium"/>
            <person name="Kohler A."/>
            <person name="Kuo A."/>
            <person name="Nagy L.G."/>
            <person name="Floudas D."/>
            <person name="Copeland A."/>
            <person name="Barry K.W."/>
            <person name="Cichocki N."/>
            <person name="Veneault-Fourrey C."/>
            <person name="LaButti K."/>
            <person name="Lindquist E.A."/>
            <person name="Lipzen A."/>
            <person name="Lundell T."/>
            <person name="Morin E."/>
            <person name="Murat C."/>
            <person name="Riley R."/>
            <person name="Ohm R."/>
            <person name="Sun H."/>
            <person name="Tunlid A."/>
            <person name="Henrissat B."/>
            <person name="Grigoriev I.V."/>
            <person name="Hibbett D.S."/>
            <person name="Martin F."/>
        </authorList>
    </citation>
    <scope>NUCLEOTIDE SEQUENCE [LARGE SCALE GENOMIC DNA]</scope>
    <source>
        <strain evidence="2 3">Koide BX008</strain>
    </source>
</reference>
<gene>
    <name evidence="2" type="ORF">M378DRAFT_173825</name>
</gene>
<dbReference type="HOGENOM" id="CLU_108987_0_0_1"/>
<evidence type="ECO:0000256" key="1">
    <source>
        <dbReference type="SAM" id="MobiDB-lite"/>
    </source>
</evidence>
<feature type="compositionally biased region" description="Acidic residues" evidence="1">
    <location>
        <begin position="126"/>
        <end position="136"/>
    </location>
</feature>
<feature type="non-terminal residue" evidence="2">
    <location>
        <position position="155"/>
    </location>
</feature>
<evidence type="ECO:0000313" key="2">
    <source>
        <dbReference type="EMBL" id="KIL55129.1"/>
    </source>
</evidence>
<accession>A0A0C2SME5</accession>
<proteinExistence type="predicted"/>
<sequence>MDAQHNSNTVENPKNYTHWCTCNKYCKGGHFVPRSTHHNHRKQSAQEQAVLRAQILQQVGSPENLGTSSSSLRTTRKRQTHAVATADIPRQPTPPQEPDGMGLDPPMPNSGDDLNPLIQGLRSPDFSDDELDEPDDGNPPPPSVNLSQPMPHATL</sequence>
<evidence type="ECO:0000313" key="3">
    <source>
        <dbReference type="Proteomes" id="UP000054549"/>
    </source>
</evidence>
<feature type="region of interest" description="Disordered" evidence="1">
    <location>
        <begin position="58"/>
        <end position="155"/>
    </location>
</feature>
<name>A0A0C2SME5_AMAMK</name>
<protein>
    <submittedName>
        <fullName evidence="2">Uncharacterized protein</fullName>
    </submittedName>
</protein>
<dbReference type="InParanoid" id="A0A0C2SME5"/>
<dbReference type="EMBL" id="KN818563">
    <property type="protein sequence ID" value="KIL55129.1"/>
    <property type="molecule type" value="Genomic_DNA"/>
</dbReference>
<dbReference type="AlphaFoldDB" id="A0A0C2SME5"/>